<accession>A0A077NNS2</accession>
<dbReference type="HOGENOM" id="CLU_067322_2_9_6"/>
<gene>
    <name evidence="2" type="ORF">XBP1_930030</name>
</gene>
<dbReference type="AlphaFoldDB" id="A0A077NNS2"/>
<comment type="caution">
    <text evidence="2">The sequence shown here is derived from an EMBL/GenBank/DDBJ whole genome shotgun (WGS) entry which is preliminary data.</text>
</comment>
<dbReference type="Proteomes" id="UP000028511">
    <property type="component" value="Unassembled WGS sequence"/>
</dbReference>
<reference evidence="2" key="1">
    <citation type="submission" date="2013-07" db="EMBL/GenBank/DDBJ databases">
        <title>Sub-species coevolution in mutualistic symbiosis.</title>
        <authorList>
            <person name="Murfin K."/>
            <person name="Klassen J."/>
            <person name="Lee M."/>
            <person name="Forst S."/>
            <person name="Stock P."/>
            <person name="Goodrich-Blair H."/>
        </authorList>
    </citation>
    <scope>NUCLEOTIDE SEQUENCE [LARGE SCALE GENOMIC DNA]</scope>
    <source>
        <strain evidence="2">Puntauvense</strain>
    </source>
</reference>
<evidence type="ECO:0000259" key="1">
    <source>
        <dbReference type="Pfam" id="PF13610"/>
    </source>
</evidence>
<dbReference type="InterPro" id="IPR052183">
    <property type="entry name" value="IS_Transposase"/>
</dbReference>
<dbReference type="InterPro" id="IPR032874">
    <property type="entry name" value="DDE_dom"/>
</dbReference>
<dbReference type="PANTHER" id="PTHR35528:SF3">
    <property type="entry name" value="BLL1675 PROTEIN"/>
    <property type="match status" value="1"/>
</dbReference>
<protein>
    <submittedName>
        <fullName evidence="2">Transposase</fullName>
    </submittedName>
</protein>
<feature type="domain" description="DDE" evidence="1">
    <location>
        <begin position="16"/>
        <end position="67"/>
    </location>
</feature>
<proteinExistence type="predicted"/>
<dbReference type="SUPFAM" id="SSF53098">
    <property type="entry name" value="Ribonuclease H-like"/>
    <property type="match status" value="1"/>
</dbReference>
<evidence type="ECO:0000313" key="2">
    <source>
        <dbReference type="EMBL" id="CDG99315.1"/>
    </source>
</evidence>
<dbReference type="Pfam" id="PF13610">
    <property type="entry name" value="DDE_Tnp_IS240"/>
    <property type="match status" value="1"/>
</dbReference>
<organism evidence="2">
    <name type="scientific">Xenorhabdus bovienii str. puntauvense</name>
    <dbReference type="NCBI Taxonomy" id="1398201"/>
    <lineage>
        <taxon>Bacteria</taxon>
        <taxon>Pseudomonadati</taxon>
        <taxon>Pseudomonadota</taxon>
        <taxon>Gammaproteobacteria</taxon>
        <taxon>Enterobacterales</taxon>
        <taxon>Morganellaceae</taxon>
        <taxon>Xenorhabdus</taxon>
    </lineage>
</organism>
<dbReference type="PANTHER" id="PTHR35528">
    <property type="entry name" value="BLL1675 PROTEIN"/>
    <property type="match status" value="1"/>
</dbReference>
<name>A0A077NNS2_XENBV</name>
<sequence length="69" mass="8485">MIVKRYRWSKPEVERRWRMDETDIKIKGQWRYLYRAVDSDGNTVEFLLAAHRDKKAALRFFKKAMRQHG</sequence>
<dbReference type="InterPro" id="IPR012337">
    <property type="entry name" value="RNaseH-like_sf"/>
</dbReference>
<dbReference type="EMBL" id="CBSW010000302">
    <property type="protein sequence ID" value="CDG99315.1"/>
    <property type="molecule type" value="Genomic_DNA"/>
</dbReference>